<feature type="transmembrane region" description="Helical" evidence="8">
    <location>
        <begin position="169"/>
        <end position="186"/>
    </location>
</feature>
<feature type="transmembrane region" description="Helical" evidence="8">
    <location>
        <begin position="145"/>
        <end position="163"/>
    </location>
</feature>
<dbReference type="PROSITE" id="PS50005">
    <property type="entry name" value="TPR"/>
    <property type="match status" value="1"/>
</dbReference>
<keyword evidence="11" id="KW-1185">Reference proteome</keyword>
<feature type="repeat" description="TPR" evidence="7">
    <location>
        <begin position="257"/>
        <end position="290"/>
    </location>
</feature>
<evidence type="ECO:0000256" key="6">
    <source>
        <dbReference type="ARBA" id="ARBA00023136"/>
    </source>
</evidence>
<keyword evidence="10" id="KW-0645">Protease</keyword>
<dbReference type="Pfam" id="PF00515">
    <property type="entry name" value="TPR_1"/>
    <property type="match status" value="1"/>
</dbReference>
<feature type="transmembrane region" description="Helical" evidence="8">
    <location>
        <begin position="7"/>
        <end position="27"/>
    </location>
</feature>
<dbReference type="PANTHER" id="PTHR43731:SF14">
    <property type="entry name" value="PRESENILIN-ASSOCIATED RHOMBOID-LIKE PROTEIN, MITOCHONDRIAL"/>
    <property type="match status" value="1"/>
</dbReference>
<evidence type="ECO:0000256" key="5">
    <source>
        <dbReference type="ARBA" id="ARBA00022989"/>
    </source>
</evidence>
<dbReference type="Pfam" id="PF01694">
    <property type="entry name" value="Rhomboid"/>
    <property type="match status" value="1"/>
</dbReference>
<dbReference type="SUPFAM" id="SSF48452">
    <property type="entry name" value="TPR-like"/>
    <property type="match status" value="1"/>
</dbReference>
<name>A0A1T5IX36_9FIRM</name>
<comment type="subcellular location">
    <subcellularLocation>
        <location evidence="1">Membrane</location>
        <topology evidence="1">Multi-pass membrane protein</topology>
    </subcellularLocation>
</comment>
<dbReference type="EMBL" id="FUZT01000001">
    <property type="protein sequence ID" value="SKC43642.1"/>
    <property type="molecule type" value="Genomic_DNA"/>
</dbReference>
<dbReference type="InterPro" id="IPR011990">
    <property type="entry name" value="TPR-like_helical_dom_sf"/>
</dbReference>
<keyword evidence="5 8" id="KW-1133">Transmembrane helix</keyword>
<evidence type="ECO:0000256" key="4">
    <source>
        <dbReference type="ARBA" id="ARBA00022801"/>
    </source>
</evidence>
<dbReference type="GO" id="GO:0004252">
    <property type="term" value="F:serine-type endopeptidase activity"/>
    <property type="evidence" value="ECO:0007669"/>
    <property type="project" value="InterPro"/>
</dbReference>
<proteinExistence type="inferred from homology"/>
<feature type="transmembrane region" description="Helical" evidence="8">
    <location>
        <begin position="61"/>
        <end position="81"/>
    </location>
</feature>
<dbReference type="SMART" id="SM00028">
    <property type="entry name" value="TPR"/>
    <property type="match status" value="2"/>
</dbReference>
<sequence length="301" mass="34099">MIKYKKFYLSHIIIAINSIIFILMFLVDKSLSFNVYTLIDFGAKYNPLIASGEYYRLITPIFLHSDITHILFNMYALNILGKNIEIIYGRVKFIIIYLTAGLFGSLGSFIFTKSVAVGASGAIFGLFGAYIYLYISRPNVFNTKFLKNLLSIIGLNLFLGIVFPNIDNWAHIWGLVGGIIISWAIGIKGEKTFSPKKIITQILTVLLICTSLTVGIKINKDSWQYNLFKGIDYLKENKINKAESEFNTGISRNDNVEDFHYYLGHINLSKGNIQKAIYHFEKAIEINPGFTEAKQALDNIK</sequence>
<evidence type="ECO:0000256" key="3">
    <source>
        <dbReference type="ARBA" id="ARBA00022692"/>
    </source>
</evidence>
<protein>
    <submittedName>
        <fullName evidence="10">Membrane associated serine protease, rhomboid family</fullName>
    </submittedName>
</protein>
<dbReference type="Proteomes" id="UP000190285">
    <property type="component" value="Unassembled WGS sequence"/>
</dbReference>
<keyword evidence="4" id="KW-0378">Hydrolase</keyword>
<dbReference type="GO" id="GO:0016020">
    <property type="term" value="C:membrane"/>
    <property type="evidence" value="ECO:0007669"/>
    <property type="project" value="UniProtKB-SubCell"/>
</dbReference>
<evidence type="ECO:0000313" key="11">
    <source>
        <dbReference type="Proteomes" id="UP000190285"/>
    </source>
</evidence>
<evidence type="ECO:0000256" key="7">
    <source>
        <dbReference type="PROSITE-ProRule" id="PRU00339"/>
    </source>
</evidence>
<dbReference type="Gene3D" id="1.25.40.10">
    <property type="entry name" value="Tetratricopeptide repeat domain"/>
    <property type="match status" value="1"/>
</dbReference>
<dbReference type="OrthoDB" id="9813074at2"/>
<feature type="transmembrane region" description="Helical" evidence="8">
    <location>
        <begin position="117"/>
        <end position="133"/>
    </location>
</feature>
<comment type="similarity">
    <text evidence="2">Belongs to the peptidase S54 family.</text>
</comment>
<dbReference type="SUPFAM" id="SSF144091">
    <property type="entry name" value="Rhomboid-like"/>
    <property type="match status" value="1"/>
</dbReference>
<feature type="domain" description="Peptidase S54 rhomboid" evidence="9">
    <location>
        <begin position="52"/>
        <end position="185"/>
    </location>
</feature>
<dbReference type="PANTHER" id="PTHR43731">
    <property type="entry name" value="RHOMBOID PROTEASE"/>
    <property type="match status" value="1"/>
</dbReference>
<keyword evidence="7" id="KW-0802">TPR repeat</keyword>
<dbReference type="GO" id="GO:0006508">
    <property type="term" value="P:proteolysis"/>
    <property type="evidence" value="ECO:0007669"/>
    <property type="project" value="UniProtKB-KW"/>
</dbReference>
<dbReference type="InterPro" id="IPR035952">
    <property type="entry name" value="Rhomboid-like_sf"/>
</dbReference>
<dbReference type="STRING" id="36842.SAMN02194393_00840"/>
<dbReference type="AlphaFoldDB" id="A0A1T5IX36"/>
<feature type="transmembrane region" description="Helical" evidence="8">
    <location>
        <begin position="93"/>
        <end position="111"/>
    </location>
</feature>
<evidence type="ECO:0000313" key="10">
    <source>
        <dbReference type="EMBL" id="SKC43642.1"/>
    </source>
</evidence>
<evidence type="ECO:0000256" key="8">
    <source>
        <dbReference type="SAM" id="Phobius"/>
    </source>
</evidence>
<reference evidence="10 11" key="1">
    <citation type="submission" date="2017-02" db="EMBL/GenBank/DDBJ databases">
        <authorList>
            <person name="Peterson S.W."/>
        </authorList>
    </citation>
    <scope>NUCLEOTIDE SEQUENCE [LARGE SCALE GENOMIC DNA]</scope>
    <source>
        <strain evidence="10 11">M1</strain>
    </source>
</reference>
<keyword evidence="6 8" id="KW-0472">Membrane</keyword>
<dbReference type="InterPro" id="IPR019734">
    <property type="entry name" value="TPR_rpt"/>
</dbReference>
<dbReference type="RefSeq" id="WP_079489538.1">
    <property type="nucleotide sequence ID" value="NZ_FUZT01000001.1"/>
</dbReference>
<dbReference type="Gene3D" id="1.20.1540.10">
    <property type="entry name" value="Rhomboid-like"/>
    <property type="match status" value="1"/>
</dbReference>
<gene>
    <name evidence="10" type="ORF">SAMN02194393_00840</name>
</gene>
<dbReference type="InterPro" id="IPR022764">
    <property type="entry name" value="Peptidase_S54_rhomboid_dom"/>
</dbReference>
<dbReference type="InterPro" id="IPR050925">
    <property type="entry name" value="Rhomboid_protease_S54"/>
</dbReference>
<keyword evidence="3 8" id="KW-0812">Transmembrane</keyword>
<accession>A0A1T5IX36</accession>
<evidence type="ECO:0000256" key="2">
    <source>
        <dbReference type="ARBA" id="ARBA00009045"/>
    </source>
</evidence>
<organism evidence="10 11">
    <name type="scientific">Maledivibacter halophilus</name>
    <dbReference type="NCBI Taxonomy" id="36842"/>
    <lineage>
        <taxon>Bacteria</taxon>
        <taxon>Bacillati</taxon>
        <taxon>Bacillota</taxon>
        <taxon>Clostridia</taxon>
        <taxon>Peptostreptococcales</taxon>
        <taxon>Caminicellaceae</taxon>
        <taxon>Maledivibacter</taxon>
    </lineage>
</organism>
<evidence type="ECO:0000259" key="9">
    <source>
        <dbReference type="Pfam" id="PF01694"/>
    </source>
</evidence>
<evidence type="ECO:0000256" key="1">
    <source>
        <dbReference type="ARBA" id="ARBA00004141"/>
    </source>
</evidence>